<gene>
    <name evidence="2" type="ORF">HNQ73_002709</name>
</gene>
<dbReference type="RefSeq" id="WP_183335402.1">
    <property type="nucleotide sequence ID" value="NZ_BMHX01000006.1"/>
</dbReference>
<reference evidence="2 3" key="1">
    <citation type="submission" date="2020-08" db="EMBL/GenBank/DDBJ databases">
        <title>Genomic Encyclopedia of Type Strains, Phase IV (KMG-IV): sequencing the most valuable type-strain genomes for metagenomic binning, comparative biology and taxonomic classification.</title>
        <authorList>
            <person name="Goeker M."/>
        </authorList>
    </citation>
    <scope>NUCLEOTIDE SEQUENCE [LARGE SCALE GENOMIC DNA]</scope>
    <source>
        <strain evidence="2 3">DSM 101465</strain>
    </source>
</reference>
<dbReference type="EMBL" id="JACHEH010000006">
    <property type="protein sequence ID" value="MBB6169072.1"/>
    <property type="molecule type" value="Genomic_DNA"/>
</dbReference>
<evidence type="ECO:0000313" key="2">
    <source>
        <dbReference type="EMBL" id="MBB6169072.1"/>
    </source>
</evidence>
<keyword evidence="1" id="KW-0812">Transmembrane</keyword>
<protein>
    <recommendedName>
        <fullName evidence="4">DUF2125 domain-containing protein</fullName>
    </recommendedName>
</protein>
<keyword evidence="3" id="KW-1185">Reference proteome</keyword>
<comment type="caution">
    <text evidence="2">The sequence shown here is derived from an EMBL/GenBank/DDBJ whole genome shotgun (WGS) entry which is preliminary data.</text>
</comment>
<accession>A0A841KCH2</accession>
<sequence length="355" mass="37828">MNEREQVDTSPAGVRRSRWGLYLPVLLLALLVAGWSVFWFVARARALDAVELWLAREAADGRQWSCPQRSVGGFPFRFELRCENATFTGETEIGPATGELKRFLAVSQVYQPQHVILEVEGPLVVRSTSDDASLTLDWRSFDASVIVANDMPERVAVSIVEPTMTVSVPGSSPGDFRAEAVEFHARRTPERAGAYDLALDMRKASVPVLDALLASSEAADLTLRATVTNAGLLARGSTPARLDAWRERGGAVELTRLAVVKGPQSLEASGHLGIDTQRRPEGTVDASVAGLDGLLARFGLGGNGLAGLLAGGLAALGGKAPDGASPGMTKLPPIRFTDGRIFFGPFQVGTVSPLR</sequence>
<evidence type="ECO:0008006" key="4">
    <source>
        <dbReference type="Google" id="ProtNLM"/>
    </source>
</evidence>
<feature type="transmembrane region" description="Helical" evidence="1">
    <location>
        <begin position="21"/>
        <end position="42"/>
    </location>
</feature>
<name>A0A841KCH2_9HYPH</name>
<dbReference type="InterPro" id="IPR018666">
    <property type="entry name" value="DUF2125"/>
</dbReference>
<dbReference type="Proteomes" id="UP000588017">
    <property type="component" value="Unassembled WGS sequence"/>
</dbReference>
<organism evidence="2 3">
    <name type="scientific">Chelatococcus composti</name>
    <dbReference type="NCBI Taxonomy" id="1743235"/>
    <lineage>
        <taxon>Bacteria</taxon>
        <taxon>Pseudomonadati</taxon>
        <taxon>Pseudomonadota</taxon>
        <taxon>Alphaproteobacteria</taxon>
        <taxon>Hyphomicrobiales</taxon>
        <taxon>Chelatococcaceae</taxon>
        <taxon>Chelatococcus</taxon>
    </lineage>
</organism>
<evidence type="ECO:0000256" key="1">
    <source>
        <dbReference type="SAM" id="Phobius"/>
    </source>
</evidence>
<keyword evidence="1" id="KW-0472">Membrane</keyword>
<dbReference type="AlphaFoldDB" id="A0A841KCH2"/>
<evidence type="ECO:0000313" key="3">
    <source>
        <dbReference type="Proteomes" id="UP000588017"/>
    </source>
</evidence>
<dbReference type="Pfam" id="PF09898">
    <property type="entry name" value="DUF2125"/>
    <property type="match status" value="1"/>
</dbReference>
<proteinExistence type="predicted"/>
<keyword evidence="1" id="KW-1133">Transmembrane helix</keyword>